<dbReference type="GO" id="GO:0020037">
    <property type="term" value="F:heme binding"/>
    <property type="evidence" value="ECO:0007669"/>
    <property type="project" value="InterPro"/>
</dbReference>
<evidence type="ECO:0000313" key="1">
    <source>
        <dbReference type="EMBL" id="GGJ87377.1"/>
    </source>
</evidence>
<dbReference type="InterPro" id="IPR037217">
    <property type="entry name" value="Trp/Indoleamine_2_3_dOase-like"/>
</dbReference>
<evidence type="ECO:0000313" key="2">
    <source>
        <dbReference type="Proteomes" id="UP000649739"/>
    </source>
</evidence>
<organism evidence="1 2">
    <name type="scientific">Pilimelia anulata</name>
    <dbReference type="NCBI Taxonomy" id="53371"/>
    <lineage>
        <taxon>Bacteria</taxon>
        <taxon>Bacillati</taxon>
        <taxon>Actinomycetota</taxon>
        <taxon>Actinomycetes</taxon>
        <taxon>Micromonosporales</taxon>
        <taxon>Micromonosporaceae</taxon>
        <taxon>Pilimelia</taxon>
    </lineage>
</organism>
<reference evidence="1" key="2">
    <citation type="submission" date="2020-09" db="EMBL/GenBank/DDBJ databases">
        <authorList>
            <person name="Sun Q."/>
            <person name="Ohkuma M."/>
        </authorList>
    </citation>
    <scope>NUCLEOTIDE SEQUENCE</scope>
    <source>
        <strain evidence="1">JCM 3090</strain>
    </source>
</reference>
<dbReference type="Proteomes" id="UP000649739">
    <property type="component" value="Unassembled WGS sequence"/>
</dbReference>
<dbReference type="EMBL" id="BMQB01000003">
    <property type="protein sequence ID" value="GGJ87377.1"/>
    <property type="molecule type" value="Genomic_DNA"/>
</dbReference>
<keyword evidence="2" id="KW-1185">Reference proteome</keyword>
<name>A0A8J3F8I8_9ACTN</name>
<dbReference type="AlphaFoldDB" id="A0A8J3F8I8"/>
<accession>A0A8J3F8I8</accession>
<dbReference type="GO" id="GO:0046872">
    <property type="term" value="F:metal ion binding"/>
    <property type="evidence" value="ECO:0007669"/>
    <property type="project" value="InterPro"/>
</dbReference>
<sequence>MNPQLTINDSVELIDRWTRTEFTALNRAILGGTAAPESLTDRFHADLVPLLPEPDGLPPLAARQLVVLLGLVGAAIARYRQERDPCPPEHSFEGVDLGGPDFAEWFARIAERTGAGHPPRDSYTSLVRWNVPRCEVTWQGLELAAIDGCFPDNRIRTYTGAAGEESFFELVKQGETLERAVNLMLAPIASGELDFAGAETLCRLGTATALLDVLRRLLGDFPHLPPATRMTADQFMDIFRQFAVHWRTGDLPPSGAFDTEALQRDFLLGMGYPHYRDGVRRLYPGLLADERDELDVIMDRPSLPERLLAGLGVPPGGLDALTPDGRDALVAAHPELIPWFGLLQAHARLSSAHLGLTKRMLFNPQRAREVAELAGNPVVNNSTGTTGMTERYLLELTRHRRDHALLALREAVVGRRPAAPAAAPPQIVVSVAGRSVYS</sequence>
<comment type="caution">
    <text evidence="1">The sequence shown here is derived from an EMBL/GenBank/DDBJ whole genome shotgun (WGS) entry which is preliminary data.</text>
</comment>
<dbReference type="RefSeq" id="WP_189169462.1">
    <property type="nucleotide sequence ID" value="NZ_BMQB01000003.1"/>
</dbReference>
<protein>
    <submittedName>
        <fullName evidence="1">Uncharacterized protein</fullName>
    </submittedName>
</protein>
<reference evidence="1" key="1">
    <citation type="journal article" date="2014" name="Int. J. Syst. Evol. Microbiol.">
        <title>Complete genome sequence of Corynebacterium casei LMG S-19264T (=DSM 44701T), isolated from a smear-ripened cheese.</title>
        <authorList>
            <consortium name="US DOE Joint Genome Institute (JGI-PGF)"/>
            <person name="Walter F."/>
            <person name="Albersmeier A."/>
            <person name="Kalinowski J."/>
            <person name="Ruckert C."/>
        </authorList>
    </citation>
    <scope>NUCLEOTIDE SEQUENCE</scope>
    <source>
        <strain evidence="1">JCM 3090</strain>
    </source>
</reference>
<dbReference type="GO" id="GO:0019441">
    <property type="term" value="P:L-tryptophan catabolic process to kynurenine"/>
    <property type="evidence" value="ECO:0007669"/>
    <property type="project" value="InterPro"/>
</dbReference>
<gene>
    <name evidence="1" type="ORF">GCM10010123_16220</name>
</gene>
<dbReference type="SUPFAM" id="SSF140959">
    <property type="entry name" value="Indolic compounds 2,3-dioxygenase-like"/>
    <property type="match status" value="1"/>
</dbReference>
<proteinExistence type="predicted"/>